<feature type="non-terminal residue" evidence="1">
    <location>
        <position position="1"/>
    </location>
</feature>
<proteinExistence type="predicted"/>
<comment type="caution">
    <text evidence="1">The sequence shown here is derived from an EMBL/GenBank/DDBJ whole genome shotgun (WGS) entry which is preliminary data.</text>
</comment>
<protein>
    <submittedName>
        <fullName evidence="1">Uncharacterized protein</fullName>
    </submittedName>
</protein>
<name>A0A0F8ZB73_9ZZZZ</name>
<accession>A0A0F8ZB73</accession>
<sequence length="123" mass="14200">RVDFKKINFAPTAALIAMPRFWRALGERMLCAATCTESRAGNLYMKPDEDDIRVHSGRKFKIIQQLEQDKEYECLVQVMEPNPDVSKEHLKEIEKEFGADQTIAFIDAQKHGYQQLHFASVVE</sequence>
<dbReference type="AlphaFoldDB" id="A0A0F8ZB73"/>
<dbReference type="EMBL" id="LAZR01048857">
    <property type="protein sequence ID" value="KKK90978.1"/>
    <property type="molecule type" value="Genomic_DNA"/>
</dbReference>
<organism evidence="1">
    <name type="scientific">marine sediment metagenome</name>
    <dbReference type="NCBI Taxonomy" id="412755"/>
    <lineage>
        <taxon>unclassified sequences</taxon>
        <taxon>metagenomes</taxon>
        <taxon>ecological metagenomes</taxon>
    </lineage>
</organism>
<gene>
    <name evidence="1" type="ORF">LCGC14_2717580</name>
</gene>
<reference evidence="1" key="1">
    <citation type="journal article" date="2015" name="Nature">
        <title>Complex archaea that bridge the gap between prokaryotes and eukaryotes.</title>
        <authorList>
            <person name="Spang A."/>
            <person name="Saw J.H."/>
            <person name="Jorgensen S.L."/>
            <person name="Zaremba-Niedzwiedzka K."/>
            <person name="Martijn J."/>
            <person name="Lind A.E."/>
            <person name="van Eijk R."/>
            <person name="Schleper C."/>
            <person name="Guy L."/>
            <person name="Ettema T.J."/>
        </authorList>
    </citation>
    <scope>NUCLEOTIDE SEQUENCE</scope>
</reference>
<evidence type="ECO:0000313" key="1">
    <source>
        <dbReference type="EMBL" id="KKK90978.1"/>
    </source>
</evidence>